<name>A0A0C5J9Q8_9PROT</name>
<dbReference type="AlphaFoldDB" id="A0A0C5J9Q8"/>
<evidence type="ECO:0000313" key="1">
    <source>
        <dbReference type="EMBL" id="AJP48660.1"/>
    </source>
</evidence>
<dbReference type="Proteomes" id="UP000061603">
    <property type="component" value="Chromosome"/>
</dbReference>
<keyword evidence="2" id="KW-1185">Reference proteome</keyword>
<organism evidence="1 2">
    <name type="scientific">Rugosibacter aromaticivorans</name>
    <dbReference type="NCBI Taxonomy" id="1565605"/>
    <lineage>
        <taxon>Bacteria</taxon>
        <taxon>Pseudomonadati</taxon>
        <taxon>Pseudomonadota</taxon>
        <taxon>Betaproteobacteria</taxon>
        <taxon>Nitrosomonadales</taxon>
        <taxon>Sterolibacteriaceae</taxon>
        <taxon>Rugosibacter</taxon>
    </lineage>
</organism>
<dbReference type="KEGG" id="rbu:PG1C_09880"/>
<dbReference type="EMBL" id="CP010554">
    <property type="protein sequence ID" value="AJP48660.1"/>
    <property type="molecule type" value="Genomic_DNA"/>
</dbReference>
<protein>
    <submittedName>
        <fullName evidence="1">Uncharacterized protein</fullName>
    </submittedName>
</protein>
<accession>A0A0C5J9Q8</accession>
<proteinExistence type="predicted"/>
<reference evidence="1 2" key="1">
    <citation type="journal article" date="2015" name="Genome Announc.">
        <title>Complete Genome Sequence of a Novel Bacterium within the Family Rhodocyclaceae That Degrades Polycyclic Aromatic Hydrocarbons.</title>
        <authorList>
            <person name="Singleton D.R."/>
            <person name="Dickey A.N."/>
            <person name="Scholl E.H."/>
            <person name="Wright F.A."/>
            <person name="Aitken M.D."/>
        </authorList>
    </citation>
    <scope>NUCLEOTIDE SEQUENCE [LARGE SCALE GENOMIC DNA]</scope>
    <source>
        <strain evidence="2">PG1-Ca6</strain>
    </source>
</reference>
<sequence length="92" mass="10217">MSKEDTAGEPKPRGEVFSFNEAPESACPFEGEPVQAAKYWKMLCGGMPDCRPTGIAYEGIIVHSVKDVANRMNFRYGLFPGDGWYLPQWTPG</sequence>
<evidence type="ECO:0000313" key="2">
    <source>
        <dbReference type="Proteomes" id="UP000061603"/>
    </source>
</evidence>
<gene>
    <name evidence="1" type="ORF">PG1C_09880</name>
</gene>
<dbReference type="HOGENOM" id="CLU_2411185_0_0_4"/>